<feature type="active site" evidence="2">
    <location>
        <position position="127"/>
    </location>
</feature>
<dbReference type="GO" id="GO:0005737">
    <property type="term" value="C:cytoplasm"/>
    <property type="evidence" value="ECO:0007669"/>
    <property type="project" value="TreeGrafter"/>
</dbReference>
<feature type="domain" description="Aldehyde dehydrogenase" evidence="4">
    <location>
        <begin position="75"/>
        <end position="183"/>
    </location>
</feature>
<comment type="similarity">
    <text evidence="3">Belongs to the aldehyde dehydrogenase family.</text>
</comment>
<dbReference type="PANTHER" id="PTHR43570">
    <property type="entry name" value="ALDEHYDE DEHYDROGENASE"/>
    <property type="match status" value="1"/>
</dbReference>
<dbReference type="OrthoDB" id="440325at2759"/>
<comment type="caution">
    <text evidence="5">The sequence shown here is derived from an EMBL/GenBank/DDBJ whole genome shotgun (WGS) entry which is preliminary data.</text>
</comment>
<accession>A0A8J2KC20</accession>
<dbReference type="InterPro" id="IPR015590">
    <property type="entry name" value="Aldehyde_DH_dom"/>
</dbReference>
<dbReference type="Pfam" id="PF00171">
    <property type="entry name" value="Aldedh"/>
    <property type="match status" value="2"/>
</dbReference>
<gene>
    <name evidence="5" type="ORF">AFUS01_LOCUS21403</name>
</gene>
<proteinExistence type="inferred from homology"/>
<sequence length="358" mass="40250">MEVNTFPEVHVARKAFSSGKTLPMEFRRKQLAKFVELLEDEKNRARISEAVYKDMRKCNYEAIFTEILVVLAEYLDSECYHVVLADATGTKSLLTHRFDYIFFTGSAPVGKSILQVAAPQLTPVTLELGGKSPVYIHETACCKMAVKRILWCKCINMGQTCIAPDYVICSEQVQEAFIRYTKEIFNEWILLGGKSDEKDLWIEPTFIGNVKRDDILMEGEIFGPILPFVTVNSSDEAIDFINSTERPLALYIFSKDDSVSNKIMEHTFSGGVCINDTAFHVMDLRLPFGGTGQSGMGSYHGPHSVKTFSHQRAVVKRGLNYTVIIAISMCVGNWAASFGFSLANVMNLQVCNWKERKI</sequence>
<organism evidence="5 6">
    <name type="scientific">Allacma fusca</name>
    <dbReference type="NCBI Taxonomy" id="39272"/>
    <lineage>
        <taxon>Eukaryota</taxon>
        <taxon>Metazoa</taxon>
        <taxon>Ecdysozoa</taxon>
        <taxon>Arthropoda</taxon>
        <taxon>Hexapoda</taxon>
        <taxon>Collembola</taxon>
        <taxon>Symphypleona</taxon>
        <taxon>Sminthuridae</taxon>
        <taxon>Allacma</taxon>
    </lineage>
</organism>
<feature type="domain" description="Aldehyde dehydrogenase" evidence="4">
    <location>
        <begin position="189"/>
        <end position="314"/>
    </location>
</feature>
<dbReference type="EMBL" id="CAJVCH010240047">
    <property type="protein sequence ID" value="CAG7732924.1"/>
    <property type="molecule type" value="Genomic_DNA"/>
</dbReference>
<protein>
    <recommendedName>
        <fullName evidence="4">Aldehyde dehydrogenase domain-containing protein</fullName>
    </recommendedName>
</protein>
<dbReference type="PROSITE" id="PS00687">
    <property type="entry name" value="ALDEHYDE_DEHYDR_GLU"/>
    <property type="match status" value="1"/>
</dbReference>
<reference evidence="5" key="1">
    <citation type="submission" date="2021-06" db="EMBL/GenBank/DDBJ databases">
        <authorList>
            <person name="Hodson N. C."/>
            <person name="Mongue J. A."/>
            <person name="Jaron S. K."/>
        </authorList>
    </citation>
    <scope>NUCLEOTIDE SEQUENCE</scope>
</reference>
<evidence type="ECO:0000256" key="1">
    <source>
        <dbReference type="ARBA" id="ARBA00023002"/>
    </source>
</evidence>
<name>A0A8J2KC20_9HEXA</name>
<dbReference type="InterPro" id="IPR029510">
    <property type="entry name" value="Ald_DH_CS_GLU"/>
</dbReference>
<keyword evidence="6" id="KW-1185">Reference proteome</keyword>
<evidence type="ECO:0000313" key="6">
    <source>
        <dbReference type="Proteomes" id="UP000708208"/>
    </source>
</evidence>
<keyword evidence="1 3" id="KW-0560">Oxidoreductase</keyword>
<dbReference type="GO" id="GO:0004029">
    <property type="term" value="F:aldehyde dehydrogenase (NAD+) activity"/>
    <property type="evidence" value="ECO:0007669"/>
    <property type="project" value="TreeGrafter"/>
</dbReference>
<dbReference type="PANTHER" id="PTHR43570:SF16">
    <property type="entry name" value="ALDEHYDE DEHYDROGENASE TYPE III, ISOFORM Q"/>
    <property type="match status" value="1"/>
</dbReference>
<evidence type="ECO:0000256" key="3">
    <source>
        <dbReference type="RuleBase" id="RU003345"/>
    </source>
</evidence>
<evidence type="ECO:0000313" key="5">
    <source>
        <dbReference type="EMBL" id="CAG7732924.1"/>
    </source>
</evidence>
<evidence type="ECO:0000259" key="4">
    <source>
        <dbReference type="Pfam" id="PF00171"/>
    </source>
</evidence>
<dbReference type="GO" id="GO:0006081">
    <property type="term" value="P:aldehyde metabolic process"/>
    <property type="evidence" value="ECO:0007669"/>
    <property type="project" value="InterPro"/>
</dbReference>
<evidence type="ECO:0000256" key="2">
    <source>
        <dbReference type="PROSITE-ProRule" id="PRU10007"/>
    </source>
</evidence>
<dbReference type="InterPro" id="IPR012394">
    <property type="entry name" value="Aldehyde_DH_NAD(P)"/>
</dbReference>
<dbReference type="Proteomes" id="UP000708208">
    <property type="component" value="Unassembled WGS sequence"/>
</dbReference>
<dbReference type="AlphaFoldDB" id="A0A8J2KC20"/>